<evidence type="ECO:0000256" key="1">
    <source>
        <dbReference type="ARBA" id="ARBA00022737"/>
    </source>
</evidence>
<dbReference type="InterPro" id="IPR011646">
    <property type="entry name" value="KAP_P-loop"/>
</dbReference>
<feature type="repeat" description="ANK" evidence="3">
    <location>
        <begin position="396"/>
        <end position="428"/>
    </location>
</feature>
<evidence type="ECO:0000259" key="6">
    <source>
        <dbReference type="Pfam" id="PF07693"/>
    </source>
</evidence>
<dbReference type="Pfam" id="PF07693">
    <property type="entry name" value="KAP_NTPase"/>
    <property type="match status" value="1"/>
</dbReference>
<dbReference type="InterPro" id="IPR051165">
    <property type="entry name" value="Multifunctional_ANK_Repeat"/>
</dbReference>
<proteinExistence type="predicted"/>
<feature type="region of interest" description="Disordered" evidence="4">
    <location>
        <begin position="1332"/>
        <end position="1412"/>
    </location>
</feature>
<evidence type="ECO:0000313" key="7">
    <source>
        <dbReference type="EMBL" id="KAH9297181.1"/>
    </source>
</evidence>
<keyword evidence="2 3" id="KW-0040">ANK repeat</keyword>
<evidence type="ECO:0000256" key="3">
    <source>
        <dbReference type="PROSITE-ProRule" id="PRU00023"/>
    </source>
</evidence>
<name>A0AA38CDP8_TAXCH</name>
<comment type="caution">
    <text evidence="7">The sequence shown here is derived from an EMBL/GenBank/DDBJ whole genome shotgun (WGS) entry which is preliminary data.</text>
</comment>
<feature type="repeat" description="ANK" evidence="3">
    <location>
        <begin position="650"/>
        <end position="682"/>
    </location>
</feature>
<feature type="region of interest" description="Disordered" evidence="4">
    <location>
        <begin position="1708"/>
        <end position="1740"/>
    </location>
</feature>
<dbReference type="PROSITE" id="PS50297">
    <property type="entry name" value="ANK_REP_REGION"/>
    <property type="match status" value="3"/>
</dbReference>
<dbReference type="Pfam" id="PF12796">
    <property type="entry name" value="Ank_2"/>
    <property type="match status" value="3"/>
</dbReference>
<dbReference type="InterPro" id="IPR002110">
    <property type="entry name" value="Ankyrin_rpt"/>
</dbReference>
<dbReference type="PANTHER" id="PTHR24123">
    <property type="entry name" value="ANKYRIN REPEAT-CONTAINING"/>
    <property type="match status" value="1"/>
</dbReference>
<dbReference type="SMART" id="SM00248">
    <property type="entry name" value="ANK"/>
    <property type="match status" value="12"/>
</dbReference>
<dbReference type="InterPro" id="IPR036770">
    <property type="entry name" value="Ankyrin_rpt-contain_sf"/>
</dbReference>
<keyword evidence="8" id="KW-1185">Reference proteome</keyword>
<keyword evidence="1" id="KW-0677">Repeat</keyword>
<sequence length="1823" mass="205613">MEFRTVPRRCRTEDGWRLATVEEAQQNIESIKDLLPEWQWERGRLLDGWIGGSAYNFQATVGFRSCLGHMIVVKSATTTLSCENGGSDERRKGVYSKVKLSERGRSAALFLCCEDWNYDVVCWLLNCWLQREMIVSLINDEIVTAASESVSDLARDLTSTLMKTTITEQQCSHTCVTAIVKSVEEKVRGMSVFSQLGDIYDELHLTEDLGGFEFGLDSTPEAIADTLWYFAADAIAVTTVRNFALIKEKSIHGTSLTRQDEMMEDRALIASLFAWANQFLNENYNAPVWGGVSEGFKLSPEILRLQGHGTLSYKAGSYGVLNTVILRAAKEGDLALVKRLIKCGVQPIQTDDDRGKTALHHAAKLDNESNGVAIAETLFSGVTASEEQLANAVDYKGRTPLHRAASCGHASMCELLINHKASVCSTDKRGQIPLHYAIGREQQNEKVIRVLIQADIGGKTVDTVECMNQMTPLDLAVECRSNNVRMVTWLLSLSSRPEVYFEKLDHLAPYLRHSSRMGYSFLVTELLKKGANPLDRDGEEKTAFHYAVEGKDEEVAKEIIGHLGEENLARAFDKYGRSVLHVAAFVGHRTLCEWFISLDGLDVDNKDRDGHSALYYAVAGDHDKDEVLDALIFTSSSTQGVNKVILKDSSGITPLHIAAAKGNIKMVDKLLSKRLIPKPQDRERFVRSADVLGQTALHKAASGGHKKVVKKLLKEGAHPLKERDCDGKTALHYAVQAEDNDDAMTIAKLLLKKCDCPEEKALLLFASAVGIGSAENSSTSNSSLKIYLAGQRESATNRKLNLLQEAASLGNIDMTRELLSRGGNIAHIRCLKWKAGLPVEKQNNVQDVLKQIDNIVEQGTDQPTLSDNLGRSAYANGLAALFLNPFVKSPIAVGISGEWGMGKSSLMMQTEFILLKTAAQLPFSDSLQVENFPGASKSQLTAEGRAKLENTKRLIRQLSATKSTMNDAEEKNPLSDMLSNYQPKYHQVFKSLAVMDRREMFENHENKEESRSGGMQVSSERDSIGDGQMPGSSIPSILTVRYNAWQYRNESEAWAGLAVEITKELEETMTVAEKLRTSWRYNWENHKRSICLGVFLPCFLAVLLALWLTTIVWLVLDQVNIQNARDFKYGSLPATIIVVVWAIMKSVMSVVKPISSQMVDYICLPDHSEKLGYHQKVIKDIKFLKNELGHRVCWLWKIFAFMWCCITFSWDENYVPGTWIPKMTPASEDNLRMVVFVDDLDRCQENVILQILSAINLVLAACEINVVLGMDKRMIERAIIRMFGDKNNKPNKSSQDLADKYLRKIIQLPLDLPDPSPSESKFFLEGQLGMSETRKGASGSQTETQTQTVGAHRKLDPKFRRVTSDERDSKRGIKETTTSVEETGPKKSKDCSSATDRGGLNPQSQLERNLTTDSIDLDTEIKEEKDHISVTAGDTHLSTEKEHKDTIVESGDPIASNETYANLIAAYVKKRMSSLWSKQASSYIKKLMSSLWSKQAENTEIVQQLMEMSPITHEMIIPKYSEGERDAFYFLQTYTTGSRKLPREWKRLLTYHRLAWNILSKSQLVKKLVGWQVQLIAWVFVCWQWKNLINTIIQDWHELSVLKNWMAVHDDQQEEMVHEKTSGPSLREIVEHYIDDRWPKVKNCSSLSVCEQVNLAKSREQNICTGQEKPINGILREKSIRRSASTSTCTSKEEDLKEPVVREVWKEEMEQKRGYSPTQKELQGGMKKKGKQKRKQHQFDDGLKKMMKEVLQDEEVENWVKMVMRNVLKEEKEQANRRKGRKEDKRDGVDHDPWKKDMASKKGKRKIEMEEEEEKALLQEGVF</sequence>
<dbReference type="OMA" id="MFRTEMI"/>
<feature type="domain" description="KAP NTPase" evidence="6">
    <location>
        <begin position="871"/>
        <end position="1339"/>
    </location>
</feature>
<feature type="compositionally biased region" description="Basic residues" evidence="4">
    <location>
        <begin position="1726"/>
        <end position="1736"/>
    </location>
</feature>
<keyword evidence="5" id="KW-1133">Transmembrane helix</keyword>
<organism evidence="7 8">
    <name type="scientific">Taxus chinensis</name>
    <name type="common">Chinese yew</name>
    <name type="synonym">Taxus wallichiana var. chinensis</name>
    <dbReference type="NCBI Taxonomy" id="29808"/>
    <lineage>
        <taxon>Eukaryota</taxon>
        <taxon>Viridiplantae</taxon>
        <taxon>Streptophyta</taxon>
        <taxon>Embryophyta</taxon>
        <taxon>Tracheophyta</taxon>
        <taxon>Spermatophyta</taxon>
        <taxon>Pinopsida</taxon>
        <taxon>Pinidae</taxon>
        <taxon>Conifers II</taxon>
        <taxon>Cupressales</taxon>
        <taxon>Taxaceae</taxon>
        <taxon>Taxus</taxon>
    </lineage>
</organism>
<dbReference type="SUPFAM" id="SSF48403">
    <property type="entry name" value="Ankyrin repeat"/>
    <property type="match status" value="1"/>
</dbReference>
<gene>
    <name evidence="7" type="ORF">KI387_028863</name>
</gene>
<feature type="region of interest" description="Disordered" evidence="4">
    <location>
        <begin position="1003"/>
        <end position="1031"/>
    </location>
</feature>
<accession>A0AA38CDP8</accession>
<evidence type="ECO:0000256" key="2">
    <source>
        <dbReference type="ARBA" id="ARBA00023043"/>
    </source>
</evidence>
<dbReference type="PROSITE" id="PS50088">
    <property type="entry name" value="ANK_REPEAT"/>
    <property type="match status" value="4"/>
</dbReference>
<protein>
    <recommendedName>
        <fullName evidence="6">KAP NTPase domain-containing protein</fullName>
    </recommendedName>
</protein>
<evidence type="ECO:0000256" key="5">
    <source>
        <dbReference type="SAM" id="Phobius"/>
    </source>
</evidence>
<feature type="transmembrane region" description="Helical" evidence="5">
    <location>
        <begin position="1090"/>
        <end position="1115"/>
    </location>
</feature>
<reference evidence="7 8" key="1">
    <citation type="journal article" date="2021" name="Nat. Plants">
        <title>The Taxus genome provides insights into paclitaxel biosynthesis.</title>
        <authorList>
            <person name="Xiong X."/>
            <person name="Gou J."/>
            <person name="Liao Q."/>
            <person name="Li Y."/>
            <person name="Zhou Q."/>
            <person name="Bi G."/>
            <person name="Li C."/>
            <person name="Du R."/>
            <person name="Wang X."/>
            <person name="Sun T."/>
            <person name="Guo L."/>
            <person name="Liang H."/>
            <person name="Lu P."/>
            <person name="Wu Y."/>
            <person name="Zhang Z."/>
            <person name="Ro D.K."/>
            <person name="Shang Y."/>
            <person name="Huang S."/>
            <person name="Yan J."/>
        </authorList>
    </citation>
    <scope>NUCLEOTIDE SEQUENCE [LARGE SCALE GENOMIC DNA]</scope>
    <source>
        <strain evidence="7">Ta-2019</strain>
    </source>
</reference>
<feature type="compositionally biased region" description="Basic and acidic residues" evidence="4">
    <location>
        <begin position="1767"/>
        <end position="1800"/>
    </location>
</feature>
<feature type="repeat" description="ANK" evidence="3">
    <location>
        <begin position="726"/>
        <end position="753"/>
    </location>
</feature>
<dbReference type="Proteomes" id="UP000824469">
    <property type="component" value="Unassembled WGS sequence"/>
</dbReference>
<dbReference type="Gene3D" id="1.25.40.20">
    <property type="entry name" value="Ankyrin repeat-containing domain"/>
    <property type="match status" value="3"/>
</dbReference>
<evidence type="ECO:0000313" key="8">
    <source>
        <dbReference type="Proteomes" id="UP000824469"/>
    </source>
</evidence>
<dbReference type="EMBL" id="JAHRHJ020000010">
    <property type="protein sequence ID" value="KAH9297181.1"/>
    <property type="molecule type" value="Genomic_DNA"/>
</dbReference>
<feature type="compositionally biased region" description="Basic and acidic residues" evidence="4">
    <location>
        <begin position="1353"/>
        <end position="1374"/>
    </location>
</feature>
<feature type="compositionally biased region" description="Polar residues" evidence="4">
    <location>
        <begin position="1391"/>
        <end position="1412"/>
    </location>
</feature>
<feature type="compositionally biased region" description="Polar residues" evidence="4">
    <location>
        <begin position="1338"/>
        <end position="1349"/>
    </location>
</feature>
<keyword evidence="5" id="KW-0812">Transmembrane</keyword>
<dbReference type="PANTHER" id="PTHR24123:SF33">
    <property type="entry name" value="PROTEIN HOS4"/>
    <property type="match status" value="1"/>
</dbReference>
<keyword evidence="5" id="KW-0472">Membrane</keyword>
<feature type="repeat" description="ANK" evidence="3">
    <location>
        <begin position="692"/>
        <end position="717"/>
    </location>
</feature>
<evidence type="ECO:0000256" key="4">
    <source>
        <dbReference type="SAM" id="MobiDB-lite"/>
    </source>
</evidence>
<feature type="region of interest" description="Disordered" evidence="4">
    <location>
        <begin position="1767"/>
        <end position="1823"/>
    </location>
</feature>
<feature type="transmembrane region" description="Helical" evidence="5">
    <location>
        <begin position="1127"/>
        <end position="1144"/>
    </location>
</feature>